<protein>
    <recommendedName>
        <fullName evidence="5">USP domain-containing protein</fullName>
    </recommendedName>
</protein>
<dbReference type="OrthoDB" id="205782at2759"/>
<dbReference type="InterPro" id="IPR052398">
    <property type="entry name" value="Ubiquitin_hydrolase_53/54"/>
</dbReference>
<evidence type="ECO:0000259" key="5">
    <source>
        <dbReference type="PROSITE" id="PS50235"/>
    </source>
</evidence>
<proteinExistence type="predicted"/>
<dbReference type="Pfam" id="PF04780">
    <property type="entry name" value="DUF629"/>
    <property type="match status" value="1"/>
</dbReference>
<dbReference type="InParanoid" id="A0A2G5F332"/>
<dbReference type="InterPro" id="IPR028889">
    <property type="entry name" value="USP"/>
</dbReference>
<feature type="compositionally biased region" description="Low complexity" evidence="4">
    <location>
        <begin position="8"/>
        <end position="32"/>
    </location>
</feature>
<dbReference type="PANTHER" id="PTHR22975">
    <property type="entry name" value="UBIQUITIN SPECIFIC PROTEINASE"/>
    <property type="match status" value="1"/>
</dbReference>
<feature type="region of interest" description="Disordered" evidence="4">
    <location>
        <begin position="1229"/>
        <end position="1319"/>
    </location>
</feature>
<dbReference type="InterPro" id="IPR006866">
    <property type="entry name" value="DUF627_N"/>
</dbReference>
<evidence type="ECO:0000256" key="3">
    <source>
        <dbReference type="SAM" id="Coils"/>
    </source>
</evidence>
<keyword evidence="7" id="KW-1185">Reference proteome</keyword>
<keyword evidence="1" id="KW-0833">Ubl conjugation pathway</keyword>
<dbReference type="STRING" id="218851.A0A2G5F332"/>
<dbReference type="Pfam" id="PF04781">
    <property type="entry name" value="DUF627"/>
    <property type="match status" value="1"/>
</dbReference>
<dbReference type="PROSITE" id="PS50235">
    <property type="entry name" value="USP_3"/>
    <property type="match status" value="1"/>
</dbReference>
<evidence type="ECO:0000256" key="1">
    <source>
        <dbReference type="ARBA" id="ARBA00022786"/>
    </source>
</evidence>
<name>A0A2G5F332_AQUCA</name>
<dbReference type="InterPro" id="IPR038765">
    <property type="entry name" value="Papain-like_cys_pep_sf"/>
</dbReference>
<dbReference type="EMBL" id="KZ305019">
    <property type="protein sequence ID" value="PIA62435.1"/>
    <property type="molecule type" value="Genomic_DNA"/>
</dbReference>
<dbReference type="InterPro" id="IPR013087">
    <property type="entry name" value="Znf_C2H2_type"/>
</dbReference>
<dbReference type="SUPFAM" id="SSF54001">
    <property type="entry name" value="Cysteine proteinases"/>
    <property type="match status" value="1"/>
</dbReference>
<dbReference type="Gene3D" id="3.90.70.10">
    <property type="entry name" value="Cysteine proteinases"/>
    <property type="match status" value="1"/>
</dbReference>
<feature type="region of interest" description="Disordered" evidence="4">
    <location>
        <begin position="1356"/>
        <end position="1378"/>
    </location>
</feature>
<feature type="coiled-coil region" evidence="3">
    <location>
        <begin position="1039"/>
        <end position="1075"/>
    </location>
</feature>
<dbReference type="InterPro" id="IPR006865">
    <property type="entry name" value="DUF629"/>
</dbReference>
<feature type="compositionally biased region" description="Polar residues" evidence="4">
    <location>
        <begin position="1296"/>
        <end position="1308"/>
    </location>
</feature>
<feature type="domain" description="USP" evidence="5">
    <location>
        <begin position="1401"/>
        <end position="1733"/>
    </location>
</feature>
<dbReference type="PROSITE" id="PS00028">
    <property type="entry name" value="ZINC_FINGER_C2H2_1"/>
    <property type="match status" value="1"/>
</dbReference>
<dbReference type="GO" id="GO:0016579">
    <property type="term" value="P:protein deubiquitination"/>
    <property type="evidence" value="ECO:0007669"/>
    <property type="project" value="InterPro"/>
</dbReference>
<sequence length="1734" mass="196818">MGHKKRNPLSSRSKPTSPSPSQLHSSSSSSLPLVPFDSLNNGFLEDEERVFESQLQIQTNTPSHSLIKLECEKALNSLRRGNHTKALRLMRESCVRHETCALLYRVQGTICVKVATSIEENKEKQKYMKTAVESAKKAVCLSPNSIEFAHFYANLLYDVSSDSKGYEEVVQECERALLIENPVDPAKESLQDESQLKLSTTEARINHVQQELRSLIQKSNIASISTWMKNLGNGNGEEKFRLIPMRRVSEDPMEVRLIQNRRPNEIKKATKTPDERRKEIEVRVAAARLLQQKSDLPQSQNDDDKTTESSSGNNRLGERRKNSRKVVSSVDRMDRVHPYWNSMTLDRKQSLLEVNVHDLRTHFSSSKDGVPTDVISEAVLFAEANKTWKFWICCSCNETFTDLESQVQHVLREHIGNLSPKLHSVLPQEVDTDWVEMLLNGSWKPIDVPASIKMLEDQSKCHSPMLVDSPEGGTQADGIKEDCLTNDWCSKDAWYSSFDEESNPQTNEDTTIEQIENGNHVERRKHDNSFNFELIEYESNRWSKEFWPLSNDSEREKLLEKIHGMFQLLLRHKYLSASQLNKVIQYAMDELQGLGPVSQRLDHTPICICFLGALQLKKVLKFLQDLSHSCGLSRYPEKNSPADETQSATQEPEIKERIVLSDDSSCLILDERLLYGEFTSGMYSENSCSAAATSSSIVGSDHDDVAPDSDALLSWIFTGPPSGEQTATWTHMREEKKNRALETVQQLQKEFSLLQSLCDRKCDHLNYDEALQVVENLCFEELKKREHATKFASQSYEAILRKRQEELIDVDRDNDVASISGRIELEAITNIFKEAQALSITQYGYEDTFSGVTSRLCDLESGGEDDWRMQDYMQQADTCIEVAIQKQKEQLTLELSKIDARIMRCVNGMQQFELKLGPSSSYDYRAIILPLVKSFLRAYLEELVDKDAREKSDAASEAFLAELDREKGNNKGGDHSKQSQEKSKDKKKSKDYRKTKDTKVLCRAIGSSEQNFLNEETADQDECPVTSNQDSELVGIESTEDFKQEQEEYRRKIELEEVERKLEETLEYQRKIENEFKLKHLAEQQKKASGTLVENVVEGFSGVDIQPGAVDPLLHEHMRNCEPLRLPSDDDSSVSLKALDVGYSNSQVYSPSNCQKIVSDESNKYFGRHNIIFGSDLVSVPLNYNEKPQDSHIYENQSAVLPKELLPIKDTERTVVPNKISVDYNSESFGKTNDHSYAKGKQGLLNHGTMEDSVLPTDRRTKKHGKRQNSSTKLLDGNSRPLLPGKETVAVRKSQSEVFTREQANPTDQEVLPSGTSDLYLGDNATKTLRQLHAEEVDEERFQADLKRAVRQSLDTFQSKQDKAMDPRSRVPSKISPQDDFVVSPNEVTIQSMNKLDVVGTGLRNEVGEYNCFLNVIIQSLWHLQRFREEFLRMLTSKHVHVGDPCVVCALYDIFTALNVASMDLRKEAVAPTQLRIALSNLYPNSNFFREAQMNDASEVLAVIFDCLHRSCTSSSSISDTESEESNCSGSWDCSNSACIAHTLFGMDIFERMNCYNCGLESKHLKYTSFFHHINASALRTMKAMCADSSFDELLNLVEMNHQLACDTEAGGCGKLNHIHHILSGPPHVFTTVLGWQNTRESVDDISATLAALTTELDIGVMYRGLDPGNRHCLVSVVCYYGQHYHCFAYSHEHERWIMYDDMTVKVIGDWNDVLAMCEKGHLQPQVLFFEAVE</sequence>
<feature type="region of interest" description="Disordered" evidence="4">
    <location>
        <begin position="291"/>
        <end position="329"/>
    </location>
</feature>
<feature type="compositionally biased region" description="Polar residues" evidence="4">
    <location>
        <begin position="291"/>
        <end position="300"/>
    </location>
</feature>
<keyword evidence="3" id="KW-0175">Coiled coil</keyword>
<evidence type="ECO:0000313" key="6">
    <source>
        <dbReference type="EMBL" id="PIA62435.1"/>
    </source>
</evidence>
<gene>
    <name evidence="6" type="ORF">AQUCO_00200449v1</name>
</gene>
<dbReference type="Proteomes" id="UP000230069">
    <property type="component" value="Unassembled WGS sequence"/>
</dbReference>
<organism evidence="6 7">
    <name type="scientific">Aquilegia coerulea</name>
    <name type="common">Rocky mountain columbine</name>
    <dbReference type="NCBI Taxonomy" id="218851"/>
    <lineage>
        <taxon>Eukaryota</taxon>
        <taxon>Viridiplantae</taxon>
        <taxon>Streptophyta</taxon>
        <taxon>Embryophyta</taxon>
        <taxon>Tracheophyta</taxon>
        <taxon>Spermatophyta</taxon>
        <taxon>Magnoliopsida</taxon>
        <taxon>Ranunculales</taxon>
        <taxon>Ranunculaceae</taxon>
        <taxon>Thalictroideae</taxon>
        <taxon>Aquilegia</taxon>
    </lineage>
</organism>
<dbReference type="FunCoup" id="A0A2G5F332">
    <property type="interactions" value="2500"/>
</dbReference>
<accession>A0A2G5F332</accession>
<evidence type="ECO:0000313" key="7">
    <source>
        <dbReference type="Proteomes" id="UP000230069"/>
    </source>
</evidence>
<feature type="compositionally biased region" description="Basic and acidic residues" evidence="4">
    <location>
        <begin position="964"/>
        <end position="984"/>
    </location>
</feature>
<dbReference type="Pfam" id="PF00443">
    <property type="entry name" value="UCH"/>
    <property type="match status" value="1"/>
</dbReference>
<evidence type="ECO:0000256" key="4">
    <source>
        <dbReference type="SAM" id="MobiDB-lite"/>
    </source>
</evidence>
<keyword evidence="2" id="KW-0378">Hydrolase</keyword>
<dbReference type="GO" id="GO:0004843">
    <property type="term" value="F:cysteine-type deubiquitinase activity"/>
    <property type="evidence" value="ECO:0007669"/>
    <property type="project" value="InterPro"/>
</dbReference>
<reference evidence="6 7" key="1">
    <citation type="submission" date="2017-09" db="EMBL/GenBank/DDBJ databases">
        <title>WGS assembly of Aquilegia coerulea Goldsmith.</title>
        <authorList>
            <person name="Hodges S."/>
            <person name="Kramer E."/>
            <person name="Nordborg M."/>
            <person name="Tomkins J."/>
            <person name="Borevitz J."/>
            <person name="Derieg N."/>
            <person name="Yan J."/>
            <person name="Mihaltcheva S."/>
            <person name="Hayes R.D."/>
            <person name="Rokhsar D."/>
        </authorList>
    </citation>
    <scope>NUCLEOTIDE SEQUENCE [LARGE SCALE GENOMIC DNA]</scope>
    <source>
        <strain evidence="7">cv. Goldsmith</strain>
    </source>
</reference>
<feature type="region of interest" description="Disordered" evidence="4">
    <location>
        <begin position="634"/>
        <end position="654"/>
    </location>
</feature>
<feature type="compositionally biased region" description="Basic and acidic residues" evidence="4">
    <location>
        <begin position="1360"/>
        <end position="1369"/>
    </location>
</feature>
<dbReference type="CDD" id="cd02257">
    <property type="entry name" value="Peptidase_C19"/>
    <property type="match status" value="1"/>
</dbReference>
<feature type="region of interest" description="Disordered" evidence="4">
    <location>
        <begin position="964"/>
        <end position="992"/>
    </location>
</feature>
<dbReference type="PANTHER" id="PTHR22975:SF9">
    <property type="entry name" value="ECHINUS SPLICE FORM 3"/>
    <property type="match status" value="1"/>
</dbReference>
<feature type="region of interest" description="Disordered" evidence="4">
    <location>
        <begin position="1"/>
        <end position="32"/>
    </location>
</feature>
<evidence type="ECO:0000256" key="2">
    <source>
        <dbReference type="ARBA" id="ARBA00022801"/>
    </source>
</evidence>
<dbReference type="InterPro" id="IPR001394">
    <property type="entry name" value="Peptidase_C19_UCH"/>
</dbReference>